<feature type="region of interest" description="Disordered" evidence="2">
    <location>
        <begin position="156"/>
        <end position="189"/>
    </location>
</feature>
<dbReference type="SMART" id="SM00298">
    <property type="entry name" value="CHROMO"/>
    <property type="match status" value="1"/>
</dbReference>
<comment type="caution">
    <text evidence="4">The sequence shown here is derived from an EMBL/GenBank/DDBJ whole genome shotgun (WGS) entry which is preliminary data.</text>
</comment>
<dbReference type="AlphaFoldDB" id="A0AAN6V5S6"/>
<feature type="domain" description="Chromo" evidence="3">
    <location>
        <begin position="401"/>
        <end position="465"/>
    </location>
</feature>
<evidence type="ECO:0000313" key="5">
    <source>
        <dbReference type="Proteomes" id="UP001302676"/>
    </source>
</evidence>
<protein>
    <recommendedName>
        <fullName evidence="3">Chromo domain-containing protein</fullName>
    </recommendedName>
</protein>
<feature type="compositionally biased region" description="Acidic residues" evidence="2">
    <location>
        <begin position="173"/>
        <end position="189"/>
    </location>
</feature>
<keyword evidence="5" id="KW-1185">Reference proteome</keyword>
<dbReference type="Pfam" id="PF00385">
    <property type="entry name" value="Chromo"/>
    <property type="match status" value="1"/>
</dbReference>
<reference evidence="4" key="2">
    <citation type="submission" date="2023-05" db="EMBL/GenBank/DDBJ databases">
        <authorList>
            <consortium name="Lawrence Berkeley National Laboratory"/>
            <person name="Steindorff A."/>
            <person name="Hensen N."/>
            <person name="Bonometti L."/>
            <person name="Westerberg I."/>
            <person name="Brannstrom I.O."/>
            <person name="Guillou S."/>
            <person name="Cros-Aarteil S."/>
            <person name="Calhoun S."/>
            <person name="Haridas S."/>
            <person name="Kuo A."/>
            <person name="Mondo S."/>
            <person name="Pangilinan J."/>
            <person name="Riley R."/>
            <person name="Labutti K."/>
            <person name="Andreopoulos B."/>
            <person name="Lipzen A."/>
            <person name="Chen C."/>
            <person name="Yanf M."/>
            <person name="Daum C."/>
            <person name="Ng V."/>
            <person name="Clum A."/>
            <person name="Ohm R."/>
            <person name="Martin F."/>
            <person name="Silar P."/>
            <person name="Natvig D."/>
            <person name="Lalanne C."/>
            <person name="Gautier V."/>
            <person name="Ament-Velasquez S.L."/>
            <person name="Kruys A."/>
            <person name="Hutchinson M.I."/>
            <person name="Powell A.J."/>
            <person name="Barry K."/>
            <person name="Miller A.N."/>
            <person name="Grigoriev I.V."/>
            <person name="Debuchy R."/>
            <person name="Gladieux P."/>
            <person name="Thoren M.H."/>
            <person name="Johannesson H."/>
        </authorList>
    </citation>
    <scope>NUCLEOTIDE SEQUENCE</scope>
    <source>
        <strain evidence="4">CBS 141.50</strain>
    </source>
</reference>
<dbReference type="InterPro" id="IPR016197">
    <property type="entry name" value="Chromo-like_dom_sf"/>
</dbReference>
<dbReference type="GO" id="GO:0006338">
    <property type="term" value="P:chromatin remodeling"/>
    <property type="evidence" value="ECO:0007669"/>
    <property type="project" value="UniProtKB-ARBA"/>
</dbReference>
<dbReference type="SUPFAM" id="SSF54160">
    <property type="entry name" value="Chromo domain-like"/>
    <property type="match status" value="1"/>
</dbReference>
<feature type="compositionally biased region" description="Low complexity" evidence="2">
    <location>
        <begin position="354"/>
        <end position="364"/>
    </location>
</feature>
<feature type="region of interest" description="Disordered" evidence="2">
    <location>
        <begin position="289"/>
        <end position="397"/>
    </location>
</feature>
<accession>A0AAN6V5S6</accession>
<evidence type="ECO:0000313" key="4">
    <source>
        <dbReference type="EMBL" id="KAK4144866.1"/>
    </source>
</evidence>
<dbReference type="InterPro" id="IPR023780">
    <property type="entry name" value="Chromo_domain"/>
</dbReference>
<feature type="compositionally biased region" description="Polar residues" evidence="2">
    <location>
        <begin position="340"/>
        <end position="349"/>
    </location>
</feature>
<dbReference type="PROSITE" id="PS50013">
    <property type="entry name" value="CHROMO_2"/>
    <property type="match status" value="1"/>
</dbReference>
<reference evidence="4" key="1">
    <citation type="journal article" date="2023" name="Mol. Phylogenet. Evol.">
        <title>Genome-scale phylogeny and comparative genomics of the fungal order Sordariales.</title>
        <authorList>
            <person name="Hensen N."/>
            <person name="Bonometti L."/>
            <person name="Westerberg I."/>
            <person name="Brannstrom I.O."/>
            <person name="Guillou S."/>
            <person name="Cros-Aarteil S."/>
            <person name="Calhoun S."/>
            <person name="Haridas S."/>
            <person name="Kuo A."/>
            <person name="Mondo S."/>
            <person name="Pangilinan J."/>
            <person name="Riley R."/>
            <person name="LaButti K."/>
            <person name="Andreopoulos B."/>
            <person name="Lipzen A."/>
            <person name="Chen C."/>
            <person name="Yan M."/>
            <person name="Daum C."/>
            <person name="Ng V."/>
            <person name="Clum A."/>
            <person name="Steindorff A."/>
            <person name="Ohm R.A."/>
            <person name="Martin F."/>
            <person name="Silar P."/>
            <person name="Natvig D.O."/>
            <person name="Lalanne C."/>
            <person name="Gautier V."/>
            <person name="Ament-Velasquez S.L."/>
            <person name="Kruys A."/>
            <person name="Hutchinson M.I."/>
            <person name="Powell A.J."/>
            <person name="Barry K."/>
            <person name="Miller A.N."/>
            <person name="Grigoriev I.V."/>
            <person name="Debuchy R."/>
            <person name="Gladieux P."/>
            <person name="Hiltunen Thoren M."/>
            <person name="Johannesson H."/>
        </authorList>
    </citation>
    <scope>NUCLEOTIDE SEQUENCE</scope>
    <source>
        <strain evidence="4">CBS 141.50</strain>
    </source>
</reference>
<dbReference type="GeneID" id="87813464"/>
<comment type="subunit">
    <text evidence="1">Component of the NuA4 histone acetyltransferase complex.</text>
</comment>
<feature type="compositionally biased region" description="Basic residues" evidence="2">
    <location>
        <begin position="378"/>
        <end position="389"/>
    </location>
</feature>
<evidence type="ECO:0000259" key="3">
    <source>
        <dbReference type="PROSITE" id="PS50013"/>
    </source>
</evidence>
<dbReference type="RefSeq" id="XP_062638237.1">
    <property type="nucleotide sequence ID" value="XM_062776851.1"/>
</dbReference>
<dbReference type="EMBL" id="MU853573">
    <property type="protein sequence ID" value="KAK4144866.1"/>
    <property type="molecule type" value="Genomic_DNA"/>
</dbReference>
<gene>
    <name evidence="4" type="ORF">C8A04DRAFT_11140</name>
</gene>
<feature type="compositionally biased region" description="Polar residues" evidence="2">
    <location>
        <begin position="156"/>
        <end position="165"/>
    </location>
</feature>
<organism evidence="4 5">
    <name type="scientific">Dichotomopilus funicola</name>
    <dbReference type="NCBI Taxonomy" id="1934379"/>
    <lineage>
        <taxon>Eukaryota</taxon>
        <taxon>Fungi</taxon>
        <taxon>Dikarya</taxon>
        <taxon>Ascomycota</taxon>
        <taxon>Pezizomycotina</taxon>
        <taxon>Sordariomycetes</taxon>
        <taxon>Sordariomycetidae</taxon>
        <taxon>Sordariales</taxon>
        <taxon>Chaetomiaceae</taxon>
        <taxon>Dichotomopilus</taxon>
    </lineage>
</organism>
<sequence>MAQPSQSRSKMDIEIQLPSIRKYVPGSGPPPPRISLAPPRDSTAYIINQFIVPTDKDMTPTSRRMIYYHIGFTDLPSVKILVPCHKVLDYVSPREVEDWEYQNLEQKEEERVRRLAEAQLAGPTKGKPGRPPKIPLEDTGVLMSESANEALLLVQQVSGPSLSTPQKRRRESDDDEAEYGVDEEGDDDDAAIQRQLQAGDFDGMEIEGQLDGDSESVDQLAADDYAQAMETPSREAALARPRQELAIHPTPKLPALKPEIPAPCSSFGTTLAPLAHNVSTSRSLHPAWTGVFNQPPHSENPESVPAEALNDSVSQGRSAWTALGGLQPNSPATPAVPLSRSKTPNSRTMTPDLAAVSASSAISTAKKRKAPPSNGKNSAHKQKKPKKPTVKSQAEPPVDEWEVKELLDDQWFVVEGVKLHKYLVLWEGDWPADQNPTWEPASNVQDPKLLNRYQKKKDAGLIKPRTKAQNTLHQYLSGAKYSSVAEAFEGGIDELAKQVDGTVDSDTDPSYETFLVTESMEGMTPSSAKPAPTPGFGSFDNMLAHYNQSFPRR</sequence>
<name>A0AAN6V5S6_9PEZI</name>
<dbReference type="CDD" id="cd00024">
    <property type="entry name" value="CD_CSD"/>
    <property type="match status" value="1"/>
</dbReference>
<dbReference type="InterPro" id="IPR000953">
    <property type="entry name" value="Chromo/chromo_shadow_dom"/>
</dbReference>
<feature type="region of interest" description="Disordered" evidence="2">
    <location>
        <begin position="19"/>
        <end position="38"/>
    </location>
</feature>
<proteinExistence type="predicted"/>
<evidence type="ECO:0000256" key="2">
    <source>
        <dbReference type="SAM" id="MobiDB-lite"/>
    </source>
</evidence>
<dbReference type="Gene3D" id="2.40.50.40">
    <property type="match status" value="1"/>
</dbReference>
<dbReference type="Proteomes" id="UP001302676">
    <property type="component" value="Unassembled WGS sequence"/>
</dbReference>
<evidence type="ECO:0000256" key="1">
    <source>
        <dbReference type="ARBA" id="ARBA00011353"/>
    </source>
</evidence>